<evidence type="ECO:0000313" key="3">
    <source>
        <dbReference type="Proteomes" id="UP001555826"/>
    </source>
</evidence>
<dbReference type="InterPro" id="IPR001466">
    <property type="entry name" value="Beta-lactam-related"/>
</dbReference>
<dbReference type="InterPro" id="IPR050789">
    <property type="entry name" value="Diverse_Enzym_Activities"/>
</dbReference>
<dbReference type="PANTHER" id="PTHR43283">
    <property type="entry name" value="BETA-LACTAMASE-RELATED"/>
    <property type="match status" value="1"/>
</dbReference>
<keyword evidence="3" id="KW-1185">Reference proteome</keyword>
<dbReference type="Gene3D" id="3.40.710.10">
    <property type="entry name" value="DD-peptidase/beta-lactamase superfamily"/>
    <property type="match status" value="1"/>
</dbReference>
<name>A0ABV3PBR8_9ACTN</name>
<keyword evidence="2" id="KW-0378">Hydrolase</keyword>
<dbReference type="EC" id="3.-.-.-" evidence="2"/>
<dbReference type="RefSeq" id="WP_367640278.1">
    <property type="nucleotide sequence ID" value="NZ_JBFNQN010000015.1"/>
</dbReference>
<protein>
    <submittedName>
        <fullName evidence="2">Serine hydrolase</fullName>
        <ecNumber evidence="2">3.-.-.-</ecNumber>
    </submittedName>
</protein>
<dbReference type="SUPFAM" id="SSF56601">
    <property type="entry name" value="beta-lactamase/transpeptidase-like"/>
    <property type="match status" value="1"/>
</dbReference>
<dbReference type="Proteomes" id="UP001555826">
    <property type="component" value="Unassembled WGS sequence"/>
</dbReference>
<dbReference type="EMBL" id="JBFNQN010000015">
    <property type="protein sequence ID" value="MEW9267084.1"/>
    <property type="molecule type" value="Genomic_DNA"/>
</dbReference>
<accession>A0ABV3PBR8</accession>
<gene>
    <name evidence="2" type="ORF">AB1207_20220</name>
</gene>
<evidence type="ECO:0000313" key="2">
    <source>
        <dbReference type="EMBL" id="MEW9267084.1"/>
    </source>
</evidence>
<reference evidence="2 3" key="1">
    <citation type="submission" date="2024-07" db="EMBL/GenBank/DDBJ databases">
        <authorList>
            <person name="Thanompreechachai J."/>
            <person name="Duangmal K."/>
        </authorList>
    </citation>
    <scope>NUCLEOTIDE SEQUENCE [LARGE SCALE GENOMIC DNA]</scope>
    <source>
        <strain evidence="2 3">KCTC 19886</strain>
    </source>
</reference>
<dbReference type="Pfam" id="PF00144">
    <property type="entry name" value="Beta-lactamase"/>
    <property type="match status" value="1"/>
</dbReference>
<dbReference type="GO" id="GO:0016787">
    <property type="term" value="F:hydrolase activity"/>
    <property type="evidence" value="ECO:0007669"/>
    <property type="project" value="UniProtKB-KW"/>
</dbReference>
<sequence length="385" mass="41812">MSRQHPGVLADLDLFSGAPQIDHFGRMAEVVGTRAMAASSHPRPWPEGDRVDLPSTFSFDGSEPSLEEFLDETETSAVLVLHEGRVVHERYFRTGGPDVPWMSMSVAKSFVATLVGIAVSEGLIRDVEDPISDYVPVDPGSAYDGVPIRSVLQMSSGAVWNEDYSDPEADALRLARATSGQGGNLDTVVATLGREREPDTLCRYNSCDTQALAALVRRASGRHLADYMQEKLCEPLGFQHEGAWVVDPSGVEMGFAGVNLVARDFARLGELYRNGGEVDGVQVVPAEWIHAATTSSLPHLEAGKVVVGGGTTPEGYGYQWWLPPGEREEWMAAGVYNQYVYVDPANSVTVVKLSANRRYGTADAESAHREAQSLELLRAIARSFD</sequence>
<organism evidence="2 3">
    <name type="scientific">Kineococcus endophyticus</name>
    <dbReference type="NCBI Taxonomy" id="1181883"/>
    <lineage>
        <taxon>Bacteria</taxon>
        <taxon>Bacillati</taxon>
        <taxon>Actinomycetota</taxon>
        <taxon>Actinomycetes</taxon>
        <taxon>Kineosporiales</taxon>
        <taxon>Kineosporiaceae</taxon>
        <taxon>Kineococcus</taxon>
    </lineage>
</organism>
<evidence type="ECO:0000259" key="1">
    <source>
        <dbReference type="Pfam" id="PF00144"/>
    </source>
</evidence>
<feature type="domain" description="Beta-lactamase-related" evidence="1">
    <location>
        <begin position="74"/>
        <end position="370"/>
    </location>
</feature>
<dbReference type="InterPro" id="IPR012338">
    <property type="entry name" value="Beta-lactam/transpept-like"/>
</dbReference>
<dbReference type="PANTHER" id="PTHR43283:SF14">
    <property type="entry name" value="BLL8153 PROTEIN"/>
    <property type="match status" value="1"/>
</dbReference>
<proteinExistence type="predicted"/>
<comment type="caution">
    <text evidence="2">The sequence shown here is derived from an EMBL/GenBank/DDBJ whole genome shotgun (WGS) entry which is preliminary data.</text>
</comment>